<dbReference type="Proteomes" id="UP000026961">
    <property type="component" value="Chromosome 4"/>
</dbReference>
<protein>
    <submittedName>
        <fullName evidence="1">Uncharacterized protein</fullName>
    </submittedName>
</protein>
<accession>A0A0D9ZGL4</accession>
<organism evidence="1">
    <name type="scientific">Oryza glumipatula</name>
    <dbReference type="NCBI Taxonomy" id="40148"/>
    <lineage>
        <taxon>Eukaryota</taxon>
        <taxon>Viridiplantae</taxon>
        <taxon>Streptophyta</taxon>
        <taxon>Embryophyta</taxon>
        <taxon>Tracheophyta</taxon>
        <taxon>Spermatophyta</taxon>
        <taxon>Magnoliopsida</taxon>
        <taxon>Liliopsida</taxon>
        <taxon>Poales</taxon>
        <taxon>Poaceae</taxon>
        <taxon>BOP clade</taxon>
        <taxon>Oryzoideae</taxon>
        <taxon>Oryzeae</taxon>
        <taxon>Oryzinae</taxon>
        <taxon>Oryza</taxon>
    </lineage>
</organism>
<evidence type="ECO:0000313" key="2">
    <source>
        <dbReference type="Proteomes" id="UP000026961"/>
    </source>
</evidence>
<reference evidence="1" key="2">
    <citation type="submission" date="2018-05" db="EMBL/GenBank/DDBJ databases">
        <title>OgluRS3 (Oryza glumaepatula Reference Sequence Version 3).</title>
        <authorList>
            <person name="Zhang J."/>
            <person name="Kudrna D."/>
            <person name="Lee S."/>
            <person name="Talag J."/>
            <person name="Welchert J."/>
            <person name="Wing R.A."/>
        </authorList>
    </citation>
    <scope>NUCLEOTIDE SEQUENCE [LARGE SCALE GENOMIC DNA]</scope>
</reference>
<name>A0A0D9ZGL4_9ORYZ</name>
<dbReference type="EnsemblPlants" id="OGLUM04G01060.1">
    <property type="protein sequence ID" value="OGLUM04G01060.1"/>
    <property type="gene ID" value="OGLUM04G01060"/>
</dbReference>
<evidence type="ECO:0000313" key="1">
    <source>
        <dbReference type="EnsemblPlants" id="OGLUM04G01060.1"/>
    </source>
</evidence>
<sequence length="153" mass="15898">MGGRPGGSGGGRLALPSAISGGIGGSGMGGRAAAQWDLVTSMGRRRFKWRTQLSSVHGVVGGQDQTNGGGTGGIEAVYGKCGPVCTSFHPGADYSLHTRPYKVSGSTQKLQKRLKPGAQVGTENMRKASIHQQPQEEETPGLVHVSLSIQIWS</sequence>
<dbReference type="Gramene" id="OGLUM04G01060.1">
    <property type="protein sequence ID" value="OGLUM04G01060.1"/>
    <property type="gene ID" value="OGLUM04G01060"/>
</dbReference>
<reference evidence="1" key="1">
    <citation type="submission" date="2015-04" db="UniProtKB">
        <authorList>
            <consortium name="EnsemblPlants"/>
        </authorList>
    </citation>
    <scope>IDENTIFICATION</scope>
</reference>
<proteinExistence type="predicted"/>
<dbReference type="HOGENOM" id="CLU_1716094_0_0_1"/>
<keyword evidence="2" id="KW-1185">Reference proteome</keyword>
<dbReference type="AlphaFoldDB" id="A0A0D9ZGL4"/>